<dbReference type="InterPro" id="IPR013762">
    <property type="entry name" value="Integrase-like_cat_sf"/>
</dbReference>
<dbReference type="InterPro" id="IPR002104">
    <property type="entry name" value="Integrase_catalytic"/>
</dbReference>
<dbReference type="GO" id="GO:0015074">
    <property type="term" value="P:DNA integration"/>
    <property type="evidence" value="ECO:0007669"/>
    <property type="project" value="InterPro"/>
</dbReference>
<evidence type="ECO:0000313" key="4">
    <source>
        <dbReference type="Proteomes" id="UP000600101"/>
    </source>
</evidence>
<proteinExistence type="predicted"/>
<sequence>MTAPRRHLGRYSEDCPPEARRWMPELWPEADRAAWARAVAEAEGPFGEPGPAAGWAAQTRRARAGAWGNFLAFLDVRGNLDPSETPADRLTPARLAAWLGASSERWTASTARQIVGELTLAVAAMVPDRDWSWVRRHPARPREAEARASRKPVAPIDLALLVERALDLCIAADTAPPSHCASRDHRDGLLLALTAYVGLRRYNIAALRLDESLQAVGNGYRLVVPRSDVKNGEPIDLPVPMALVPHLHRYLEVHRPRLLNGRPDPGTLWIGGGGLPIGYGWLYNLFRARGMALIGQCVNPHSIRHAIATGMLQHDPRDVEVAGAALAHRGSRSVNEVYDQSGRAAAQKEWRGLQRRIARLRS</sequence>
<dbReference type="Proteomes" id="UP000600101">
    <property type="component" value="Unassembled WGS sequence"/>
</dbReference>
<dbReference type="Gene3D" id="1.10.443.10">
    <property type="entry name" value="Intergrase catalytic core"/>
    <property type="match status" value="1"/>
</dbReference>
<dbReference type="CDD" id="cd00397">
    <property type="entry name" value="DNA_BRE_C"/>
    <property type="match status" value="1"/>
</dbReference>
<gene>
    <name evidence="3" type="ORF">H7965_23610</name>
</gene>
<dbReference type="SUPFAM" id="SSF56349">
    <property type="entry name" value="DNA breaking-rejoining enzymes"/>
    <property type="match status" value="1"/>
</dbReference>
<dbReference type="GO" id="GO:0003677">
    <property type="term" value="F:DNA binding"/>
    <property type="evidence" value="ECO:0007669"/>
    <property type="project" value="InterPro"/>
</dbReference>
<accession>A0A9X0UFS6</accession>
<dbReference type="AlphaFoldDB" id="A0A9X0UFS6"/>
<dbReference type="PROSITE" id="PS51898">
    <property type="entry name" value="TYR_RECOMBINASE"/>
    <property type="match status" value="1"/>
</dbReference>
<keyword evidence="4" id="KW-1185">Reference proteome</keyword>
<comment type="caution">
    <text evidence="3">The sequence shown here is derived from an EMBL/GenBank/DDBJ whole genome shotgun (WGS) entry which is preliminary data.</text>
</comment>
<dbReference type="Pfam" id="PF00589">
    <property type="entry name" value="Phage_integrase"/>
    <property type="match status" value="1"/>
</dbReference>
<dbReference type="EMBL" id="JACOMF010000048">
    <property type="protein sequence ID" value="MBC4018281.1"/>
    <property type="molecule type" value="Genomic_DNA"/>
</dbReference>
<dbReference type="GO" id="GO:0006310">
    <property type="term" value="P:DNA recombination"/>
    <property type="evidence" value="ECO:0007669"/>
    <property type="project" value="UniProtKB-KW"/>
</dbReference>
<organism evidence="3 4">
    <name type="scientific">Siccirubricoccus deserti</name>
    <dbReference type="NCBI Taxonomy" id="2013562"/>
    <lineage>
        <taxon>Bacteria</taxon>
        <taxon>Pseudomonadati</taxon>
        <taxon>Pseudomonadota</taxon>
        <taxon>Alphaproteobacteria</taxon>
        <taxon>Acetobacterales</taxon>
        <taxon>Roseomonadaceae</taxon>
        <taxon>Siccirubricoccus</taxon>
    </lineage>
</organism>
<feature type="domain" description="Tyr recombinase" evidence="2">
    <location>
        <begin position="155"/>
        <end position="351"/>
    </location>
</feature>
<reference evidence="3" key="1">
    <citation type="submission" date="2020-08" db="EMBL/GenBank/DDBJ databases">
        <authorList>
            <person name="Hu Y."/>
            <person name="Nguyen S.V."/>
            <person name="Li F."/>
            <person name="Fanning S."/>
        </authorList>
    </citation>
    <scope>NUCLEOTIDE SEQUENCE</scope>
    <source>
        <strain evidence="3">SYSU D8009</strain>
    </source>
</reference>
<evidence type="ECO:0000256" key="1">
    <source>
        <dbReference type="ARBA" id="ARBA00023172"/>
    </source>
</evidence>
<protein>
    <submittedName>
        <fullName evidence="3">Site-specific integrase</fullName>
    </submittedName>
</protein>
<dbReference type="InterPro" id="IPR011010">
    <property type="entry name" value="DNA_brk_join_enz"/>
</dbReference>
<evidence type="ECO:0000313" key="3">
    <source>
        <dbReference type="EMBL" id="MBC4018281.1"/>
    </source>
</evidence>
<dbReference type="RefSeq" id="WP_186773035.1">
    <property type="nucleotide sequence ID" value="NZ_JACOMF010000048.1"/>
</dbReference>
<name>A0A9X0UFS6_9PROT</name>
<evidence type="ECO:0000259" key="2">
    <source>
        <dbReference type="PROSITE" id="PS51898"/>
    </source>
</evidence>
<keyword evidence="1" id="KW-0233">DNA recombination</keyword>